<dbReference type="InterPro" id="IPR032675">
    <property type="entry name" value="LRR_dom_sf"/>
</dbReference>
<dbReference type="SUPFAM" id="SSF52047">
    <property type="entry name" value="RNI-like"/>
    <property type="match status" value="1"/>
</dbReference>
<dbReference type="EMBL" id="LNIX01000019">
    <property type="protein sequence ID" value="OXA44299.1"/>
    <property type="molecule type" value="Genomic_DNA"/>
</dbReference>
<gene>
    <name evidence="1" type="ORF">Fcan01_20887</name>
</gene>
<dbReference type="Proteomes" id="UP000198287">
    <property type="component" value="Unassembled WGS sequence"/>
</dbReference>
<proteinExistence type="predicted"/>
<evidence type="ECO:0008006" key="3">
    <source>
        <dbReference type="Google" id="ProtNLM"/>
    </source>
</evidence>
<sequence>MLQFSELRVKLPKIIDPTDDEYVWDRYAVLENVEGQKYTLGDTSSESKPDGKFLFWCDPGRPKVSLCEIISKDGNFWITPFEEIPLYLNNVESKETTKLQHGDELSLQIVEEGHVGSLKFTTPKLYWDHSELDFNGVFTPGQNPLILSQIFSYLNLHELKLARLVAPEWNQEAIRHIKKQAVVNFHLWHRQDSLKPISLDQFSRYTREMENFPPLENWSITFPESEVNNAEVRAQLVTELDQVLGQSPQIKKLKLADLTKLEVFSVAITILPSIWLPPDVVPTTWLRPLISAMKSLRALHLKCPSVPIAVTLLKNLHNFPHLEEIEFRHITQKGLELLIQGLNKPLKKLVLGKQLNIDGGSMILNYQELLERHCKTLERLEFTVPDTTIGPRRLAMPVFPKLKVLQRSWYPTEINSSNVSYSV</sequence>
<evidence type="ECO:0000313" key="1">
    <source>
        <dbReference type="EMBL" id="OXA44299.1"/>
    </source>
</evidence>
<evidence type="ECO:0000313" key="2">
    <source>
        <dbReference type="Proteomes" id="UP000198287"/>
    </source>
</evidence>
<name>A0A226DGJ9_FOLCA</name>
<accession>A0A226DGJ9</accession>
<organism evidence="1 2">
    <name type="scientific">Folsomia candida</name>
    <name type="common">Springtail</name>
    <dbReference type="NCBI Taxonomy" id="158441"/>
    <lineage>
        <taxon>Eukaryota</taxon>
        <taxon>Metazoa</taxon>
        <taxon>Ecdysozoa</taxon>
        <taxon>Arthropoda</taxon>
        <taxon>Hexapoda</taxon>
        <taxon>Collembola</taxon>
        <taxon>Entomobryomorpha</taxon>
        <taxon>Isotomoidea</taxon>
        <taxon>Isotomidae</taxon>
        <taxon>Proisotominae</taxon>
        <taxon>Folsomia</taxon>
    </lineage>
</organism>
<keyword evidence="2" id="KW-1185">Reference proteome</keyword>
<dbReference type="Gene3D" id="3.80.10.10">
    <property type="entry name" value="Ribonuclease Inhibitor"/>
    <property type="match status" value="1"/>
</dbReference>
<reference evidence="1 2" key="1">
    <citation type="submission" date="2015-12" db="EMBL/GenBank/DDBJ databases">
        <title>The genome of Folsomia candida.</title>
        <authorList>
            <person name="Faddeeva A."/>
            <person name="Derks M.F."/>
            <person name="Anvar Y."/>
            <person name="Smit S."/>
            <person name="Van Straalen N."/>
            <person name="Roelofs D."/>
        </authorList>
    </citation>
    <scope>NUCLEOTIDE SEQUENCE [LARGE SCALE GENOMIC DNA]</scope>
    <source>
        <strain evidence="1 2">VU population</strain>
        <tissue evidence="1">Whole body</tissue>
    </source>
</reference>
<dbReference type="AlphaFoldDB" id="A0A226DGJ9"/>
<comment type="caution">
    <text evidence="1">The sequence shown here is derived from an EMBL/GenBank/DDBJ whole genome shotgun (WGS) entry which is preliminary data.</text>
</comment>
<protein>
    <recommendedName>
        <fullName evidence="3">F-box domain-containing protein</fullName>
    </recommendedName>
</protein>